<organism evidence="4 5">
    <name type="scientific">Eeniella nana</name>
    <name type="common">Yeast</name>
    <name type="synonym">Brettanomyces nanus</name>
    <dbReference type="NCBI Taxonomy" id="13502"/>
    <lineage>
        <taxon>Eukaryota</taxon>
        <taxon>Fungi</taxon>
        <taxon>Dikarya</taxon>
        <taxon>Ascomycota</taxon>
        <taxon>Saccharomycotina</taxon>
        <taxon>Pichiomycetes</taxon>
        <taxon>Pichiales</taxon>
        <taxon>Pichiaceae</taxon>
        <taxon>Brettanomyces</taxon>
    </lineage>
</organism>
<dbReference type="RefSeq" id="XP_038778320.1">
    <property type="nucleotide sequence ID" value="XM_038922392.1"/>
</dbReference>
<feature type="region of interest" description="Disordered" evidence="3">
    <location>
        <begin position="209"/>
        <end position="262"/>
    </location>
</feature>
<gene>
    <name evidence="4" type="ORF">FOA43_002088</name>
</gene>
<dbReference type="OrthoDB" id="312015at2759"/>
<dbReference type="InterPro" id="IPR021622">
    <property type="entry name" value="Afadin/alpha-actinin-bd"/>
</dbReference>
<keyword evidence="2" id="KW-0175">Coiled coil</keyword>
<evidence type="ECO:0000313" key="5">
    <source>
        <dbReference type="Proteomes" id="UP000662931"/>
    </source>
</evidence>
<dbReference type="EMBL" id="CP064813">
    <property type="protein sequence ID" value="QPG74755.1"/>
    <property type="molecule type" value="Genomic_DNA"/>
</dbReference>
<sequence length="365" mass="42410">MNSSQEPQKTPQRATHEPRDTPQDTLQRSSHHPNQMALVDSIRDGARVINDKLIAKGYLSSRPDKHKGILLISLDKSQLIKPYEDVIVKEEALENDRKIINTVYSLLDTVEMSTRCLESKNKAVDETKGEVSKLNSEIYKLQRQLGVKDKEIQSFKQNNLRQSIDMKTMKVKVSNLNKKNKEWEHNFQLYSAEVDRELRRNEIEMDDLSNKLQRRKRGRSESQLGRLDDSKVSKRRRMELRGDPRGDARSDPPNPSSPRIESSLESLIDENNRLRAEKEAVLCFSDNIYTFLKKYNDLSFDLRMNMKRTQVPQVPPVPLSFIPSKEDVMHFDATKSDLSALDSRFVDLMGQIETERSEDTFRFKR</sequence>
<dbReference type="Pfam" id="PF11559">
    <property type="entry name" value="ADIP"/>
    <property type="match status" value="1"/>
</dbReference>
<reference evidence="4" key="1">
    <citation type="submission" date="2020-10" db="EMBL/GenBank/DDBJ databases">
        <authorList>
            <person name="Roach M.J.R."/>
        </authorList>
    </citation>
    <scope>NUCLEOTIDE SEQUENCE</scope>
    <source>
        <strain evidence="4">CBS 1945</strain>
    </source>
</reference>
<dbReference type="GeneID" id="62195489"/>
<evidence type="ECO:0000256" key="1">
    <source>
        <dbReference type="ARBA" id="ARBA00009291"/>
    </source>
</evidence>
<feature type="compositionally biased region" description="Polar residues" evidence="3">
    <location>
        <begin position="1"/>
        <end position="13"/>
    </location>
</feature>
<proteinExistence type="inferred from homology"/>
<evidence type="ECO:0000256" key="3">
    <source>
        <dbReference type="SAM" id="MobiDB-lite"/>
    </source>
</evidence>
<protein>
    <submittedName>
        <fullName evidence="4">Uncharacterized protein</fullName>
    </submittedName>
</protein>
<name>A0A875S317_EENNA</name>
<keyword evidence="5" id="KW-1185">Reference proteome</keyword>
<evidence type="ECO:0000256" key="2">
    <source>
        <dbReference type="ARBA" id="ARBA00023054"/>
    </source>
</evidence>
<feature type="compositionally biased region" description="Basic and acidic residues" evidence="3">
    <location>
        <begin position="239"/>
        <end position="250"/>
    </location>
</feature>
<dbReference type="Proteomes" id="UP000662931">
    <property type="component" value="Chromosome 2"/>
</dbReference>
<evidence type="ECO:0000313" key="4">
    <source>
        <dbReference type="EMBL" id="QPG74755.1"/>
    </source>
</evidence>
<dbReference type="AlphaFoldDB" id="A0A875S317"/>
<accession>A0A875S317</accession>
<comment type="similarity">
    <text evidence="1">Belongs to the ADIP family.</text>
</comment>
<feature type="region of interest" description="Disordered" evidence="3">
    <location>
        <begin position="1"/>
        <end position="35"/>
    </location>
</feature>
<dbReference type="KEGG" id="bnn:FOA43_002088"/>